<protein>
    <submittedName>
        <fullName evidence="2">Uncharacterized protein</fullName>
    </submittedName>
</protein>
<comment type="caution">
    <text evidence="2">The sequence shown here is derived from an EMBL/GenBank/DDBJ whole genome shotgun (WGS) entry which is preliminary data.</text>
</comment>
<dbReference type="Proteomes" id="UP000292702">
    <property type="component" value="Unassembled WGS sequence"/>
</dbReference>
<feature type="region of interest" description="Disordered" evidence="1">
    <location>
        <begin position="909"/>
        <end position="969"/>
    </location>
</feature>
<feature type="compositionally biased region" description="Polar residues" evidence="1">
    <location>
        <begin position="949"/>
        <end position="958"/>
    </location>
</feature>
<dbReference type="AlphaFoldDB" id="A0A4R0R1I3"/>
<dbReference type="OrthoDB" id="2393824at2759"/>
<evidence type="ECO:0000256" key="1">
    <source>
        <dbReference type="SAM" id="MobiDB-lite"/>
    </source>
</evidence>
<proteinExistence type="predicted"/>
<evidence type="ECO:0000313" key="2">
    <source>
        <dbReference type="EMBL" id="TCD60770.1"/>
    </source>
</evidence>
<organism evidence="2 3">
    <name type="scientific">Steccherinum ochraceum</name>
    <dbReference type="NCBI Taxonomy" id="92696"/>
    <lineage>
        <taxon>Eukaryota</taxon>
        <taxon>Fungi</taxon>
        <taxon>Dikarya</taxon>
        <taxon>Basidiomycota</taxon>
        <taxon>Agaricomycotina</taxon>
        <taxon>Agaricomycetes</taxon>
        <taxon>Polyporales</taxon>
        <taxon>Steccherinaceae</taxon>
        <taxon>Steccherinum</taxon>
    </lineage>
</organism>
<keyword evidence="3" id="KW-1185">Reference proteome</keyword>
<dbReference type="EMBL" id="RWJN01000547">
    <property type="protein sequence ID" value="TCD60770.1"/>
    <property type="molecule type" value="Genomic_DNA"/>
</dbReference>
<reference evidence="2 3" key="1">
    <citation type="submission" date="2018-11" db="EMBL/GenBank/DDBJ databases">
        <title>Genome assembly of Steccherinum ochraceum LE-BIN_3174, the white-rot fungus of the Steccherinaceae family (The Residual Polyporoid clade, Polyporales, Basidiomycota).</title>
        <authorList>
            <person name="Fedorova T.V."/>
            <person name="Glazunova O.A."/>
            <person name="Landesman E.O."/>
            <person name="Moiseenko K.V."/>
            <person name="Psurtseva N.V."/>
            <person name="Savinova O.S."/>
            <person name="Shakhova N.V."/>
            <person name="Tyazhelova T.V."/>
            <person name="Vasina D.V."/>
        </authorList>
    </citation>
    <scope>NUCLEOTIDE SEQUENCE [LARGE SCALE GENOMIC DNA]</scope>
    <source>
        <strain evidence="2 3">LE-BIN_3174</strain>
    </source>
</reference>
<feature type="compositionally biased region" description="Basic and acidic residues" evidence="1">
    <location>
        <begin position="909"/>
        <end position="930"/>
    </location>
</feature>
<accession>A0A4R0R1I3</accession>
<feature type="region of interest" description="Disordered" evidence="1">
    <location>
        <begin position="115"/>
        <end position="137"/>
    </location>
</feature>
<sequence length="969" mass="107449">MPEETSLTAALTKEQIDNISSAAHLLTTLRLQHDPSDEQIAVAVLLAVHIASTSCPSSAQVSFLNVKTSAEAEDWLTENDSSSTITALAVECHGRRDYTPLLQCRSLLSPQAVLKTPEKTPSRRLTPHTSPKRTKEEIDELARQCLEFARTDISAFVRGERLPKTWMLPADQHSSDHVRGYINELKIPSLNQRPSLLLHNLWPEVREGRQQDKSVEQLFRTPQSNPVASYGPQGSGKTNGAFDGLCGRFGIYLTCEVIDGIGSTDLQVVLSTISKSPRFTEDAVKHIHSSDRVRLNEEVVTHRVHCIILARLQILNLLLTLASPGCDDGRPLTIADQRRYWASIQAAPLYFLSQDHFLVLYNTYVEAELSYLKNCLSNLVINVNRQLPADERNLIIVVDEAQVAAQISRASFQSPDGTVRPVLRQLVQALSPICGLVSSVVIAGTALSQNDLKVAVASTALKAGAELAMVSQKGCFDTLQAQGAYMSPYIPPCYKSTESYKYLLRRALRWLSGRYRFTASLLGLLLMNGFQQPHKIVTEMVRILTGCTPTDELCFPEMAAEEELSDDFKEIMRTCCIKFNMTRYDQLVKDHKEGCIRWIYERVWYRVTDSPYADAAPSELVEDSLAHIISGFARVSEPLPMLALSTWVEENLGGPGFKTAASHLSHRFADKASRALAMETAITLYLASVVKLNKPLKEIFCFVGHEPPNWASSGAVIVACLGHGQFADLNFPSKYLSHPQLVLRADTRLQTENWFRQPDGIPFLFPDNRCGPDCMFLVRLTSGKYVWIAVQVKNHEEALGTTTVKDAIRSVTPNTYLNSANYTQEDRIKMHQDMQRLACQTPATFEVLRVIASIPSKVTVEMVRKCDSEPEGPHPLAILDPTALKLTHNDPSGMLARMYPDLYRLEDEEKQNRKRDHVAVDSDEGLKSRTEGTLGESAVGAGSGVEVQASGSRANPSLSPGDAKRAHLG</sequence>
<evidence type="ECO:0000313" key="3">
    <source>
        <dbReference type="Proteomes" id="UP000292702"/>
    </source>
</evidence>
<gene>
    <name evidence="2" type="ORF">EIP91_009539</name>
</gene>
<name>A0A4R0R1I3_9APHY</name>